<organism evidence="2 3">
    <name type="scientific">Chara braunii</name>
    <name type="common">Braun's stonewort</name>
    <dbReference type="NCBI Taxonomy" id="69332"/>
    <lineage>
        <taxon>Eukaryota</taxon>
        <taxon>Viridiplantae</taxon>
        <taxon>Streptophyta</taxon>
        <taxon>Charophyceae</taxon>
        <taxon>Charales</taxon>
        <taxon>Characeae</taxon>
        <taxon>Chara</taxon>
    </lineage>
</organism>
<feature type="region of interest" description="Disordered" evidence="1">
    <location>
        <begin position="865"/>
        <end position="914"/>
    </location>
</feature>
<feature type="compositionally biased region" description="Basic and acidic residues" evidence="1">
    <location>
        <begin position="254"/>
        <end position="267"/>
    </location>
</feature>
<comment type="caution">
    <text evidence="2">The sequence shown here is derived from an EMBL/GenBank/DDBJ whole genome shotgun (WGS) entry which is preliminary data.</text>
</comment>
<feature type="compositionally biased region" description="Basic and acidic residues" evidence="1">
    <location>
        <begin position="1109"/>
        <end position="1124"/>
    </location>
</feature>
<accession>A0A388L380</accession>
<feature type="region of interest" description="Disordered" evidence="1">
    <location>
        <begin position="824"/>
        <end position="849"/>
    </location>
</feature>
<evidence type="ECO:0000313" key="2">
    <source>
        <dbReference type="EMBL" id="GBG76764.1"/>
    </source>
</evidence>
<feature type="compositionally biased region" description="Basic and acidic residues" evidence="1">
    <location>
        <begin position="537"/>
        <end position="549"/>
    </location>
</feature>
<feature type="compositionally biased region" description="Polar residues" evidence="1">
    <location>
        <begin position="1004"/>
        <end position="1031"/>
    </location>
</feature>
<feature type="compositionally biased region" description="Basic and acidic residues" evidence="1">
    <location>
        <begin position="1253"/>
        <end position="1269"/>
    </location>
</feature>
<feature type="compositionally biased region" description="Basic residues" evidence="1">
    <location>
        <begin position="477"/>
        <end position="495"/>
    </location>
</feature>
<proteinExistence type="predicted"/>
<feature type="compositionally biased region" description="Low complexity" evidence="1">
    <location>
        <begin position="586"/>
        <end position="595"/>
    </location>
</feature>
<feature type="compositionally biased region" description="Polar residues" evidence="1">
    <location>
        <begin position="1340"/>
        <end position="1370"/>
    </location>
</feature>
<reference evidence="2 3" key="1">
    <citation type="journal article" date="2018" name="Cell">
        <title>The Chara Genome: Secondary Complexity and Implications for Plant Terrestrialization.</title>
        <authorList>
            <person name="Nishiyama T."/>
            <person name="Sakayama H."/>
            <person name="Vries J.D."/>
            <person name="Buschmann H."/>
            <person name="Saint-Marcoux D."/>
            <person name="Ullrich K.K."/>
            <person name="Haas F.B."/>
            <person name="Vanderstraeten L."/>
            <person name="Becker D."/>
            <person name="Lang D."/>
            <person name="Vosolsobe S."/>
            <person name="Rombauts S."/>
            <person name="Wilhelmsson P.K.I."/>
            <person name="Janitza P."/>
            <person name="Kern R."/>
            <person name="Heyl A."/>
            <person name="Rumpler F."/>
            <person name="Villalobos L.I.A.C."/>
            <person name="Clay J.M."/>
            <person name="Skokan R."/>
            <person name="Toyoda A."/>
            <person name="Suzuki Y."/>
            <person name="Kagoshima H."/>
            <person name="Schijlen E."/>
            <person name="Tajeshwar N."/>
            <person name="Catarino B."/>
            <person name="Hetherington A.J."/>
            <person name="Saltykova A."/>
            <person name="Bonnot C."/>
            <person name="Breuninger H."/>
            <person name="Symeonidi A."/>
            <person name="Radhakrishnan G.V."/>
            <person name="Van Nieuwerburgh F."/>
            <person name="Deforce D."/>
            <person name="Chang C."/>
            <person name="Karol K.G."/>
            <person name="Hedrich R."/>
            <person name="Ulvskov P."/>
            <person name="Glockner G."/>
            <person name="Delwiche C.F."/>
            <person name="Petrasek J."/>
            <person name="Van de Peer Y."/>
            <person name="Friml J."/>
            <person name="Beilby M."/>
            <person name="Dolan L."/>
            <person name="Kohara Y."/>
            <person name="Sugano S."/>
            <person name="Fujiyama A."/>
            <person name="Delaux P.-M."/>
            <person name="Quint M."/>
            <person name="TheiBen G."/>
            <person name="Hagemann M."/>
            <person name="Harholt J."/>
            <person name="Dunand C."/>
            <person name="Zachgo S."/>
            <person name="Langdale J."/>
            <person name="Maumus F."/>
            <person name="Straeten D.V.D."/>
            <person name="Gould S.B."/>
            <person name="Rensing S.A."/>
        </authorList>
    </citation>
    <scope>NUCLEOTIDE SEQUENCE [LARGE SCALE GENOMIC DNA]</scope>
    <source>
        <strain evidence="2 3">S276</strain>
    </source>
</reference>
<name>A0A388L380_CHABU</name>
<feature type="region of interest" description="Disordered" evidence="1">
    <location>
        <begin position="1"/>
        <end position="39"/>
    </location>
</feature>
<feature type="region of interest" description="Disordered" evidence="1">
    <location>
        <begin position="1159"/>
        <end position="1298"/>
    </location>
</feature>
<feature type="compositionally biased region" description="Basic and acidic residues" evidence="1">
    <location>
        <begin position="510"/>
        <end position="526"/>
    </location>
</feature>
<feature type="compositionally biased region" description="Polar residues" evidence="1">
    <location>
        <begin position="1194"/>
        <end position="1203"/>
    </location>
</feature>
<feature type="compositionally biased region" description="Basic and acidic residues" evidence="1">
    <location>
        <begin position="413"/>
        <end position="437"/>
    </location>
</feature>
<feature type="region of interest" description="Disordered" evidence="1">
    <location>
        <begin position="929"/>
        <end position="1085"/>
    </location>
</feature>
<dbReference type="EMBL" id="BFEA01000253">
    <property type="protein sequence ID" value="GBG76764.1"/>
    <property type="molecule type" value="Genomic_DNA"/>
</dbReference>
<evidence type="ECO:0000256" key="1">
    <source>
        <dbReference type="SAM" id="MobiDB-lite"/>
    </source>
</evidence>
<feature type="compositionally biased region" description="Basic and acidic residues" evidence="1">
    <location>
        <begin position="1210"/>
        <end position="1224"/>
    </location>
</feature>
<feature type="compositionally biased region" description="Polar residues" evidence="1">
    <location>
        <begin position="1126"/>
        <end position="1147"/>
    </location>
</feature>
<feature type="compositionally biased region" description="Basic residues" evidence="1">
    <location>
        <begin position="291"/>
        <end position="300"/>
    </location>
</feature>
<feature type="compositionally biased region" description="Low complexity" evidence="1">
    <location>
        <begin position="463"/>
        <end position="476"/>
    </location>
</feature>
<keyword evidence="3" id="KW-1185">Reference proteome</keyword>
<feature type="compositionally biased region" description="Polar residues" evidence="1">
    <location>
        <begin position="1169"/>
        <end position="1183"/>
    </location>
</feature>
<feature type="region of interest" description="Disordered" evidence="1">
    <location>
        <begin position="1310"/>
        <end position="1370"/>
    </location>
</feature>
<protein>
    <submittedName>
        <fullName evidence="2">Uncharacterized protein</fullName>
    </submittedName>
</protein>
<feature type="compositionally biased region" description="Basic and acidic residues" evidence="1">
    <location>
        <begin position="566"/>
        <end position="583"/>
    </location>
</feature>
<feature type="compositionally biased region" description="Acidic residues" evidence="1">
    <location>
        <begin position="1271"/>
        <end position="1283"/>
    </location>
</feature>
<feature type="compositionally biased region" description="Basic and acidic residues" evidence="1">
    <location>
        <begin position="780"/>
        <end position="790"/>
    </location>
</feature>
<feature type="compositionally biased region" description="Basic and acidic residues" evidence="1">
    <location>
        <begin position="649"/>
        <end position="661"/>
    </location>
</feature>
<evidence type="ECO:0000313" key="3">
    <source>
        <dbReference type="Proteomes" id="UP000265515"/>
    </source>
</evidence>
<gene>
    <name evidence="2" type="ORF">CBR_g22980</name>
</gene>
<feature type="compositionally biased region" description="Polar residues" evidence="1">
    <location>
        <begin position="824"/>
        <end position="848"/>
    </location>
</feature>
<dbReference type="Gramene" id="GBG76764">
    <property type="protein sequence ID" value="GBG76764"/>
    <property type="gene ID" value="CBR_g22980"/>
</dbReference>
<dbReference type="Proteomes" id="UP000265515">
    <property type="component" value="Unassembled WGS sequence"/>
</dbReference>
<feature type="region of interest" description="Disordered" evidence="1">
    <location>
        <begin position="1099"/>
        <end position="1147"/>
    </location>
</feature>
<feature type="compositionally biased region" description="Polar residues" evidence="1">
    <location>
        <begin position="968"/>
        <end position="997"/>
    </location>
</feature>
<sequence>MRGGFRLEGSESFDRSGTQKKGRQREPDELTRRQQMQRQRQREWQLAHALKDHNWMPMSILRSQPVSAHYLSHLRLIQEERRQDMEAMRNSKCGPVGYEWSHWADSFSQTARKQWLQGLIDSRRLRAMKQALWPQKKKDQGALTRRSVSELSSCSSSQISTAFPAKWGCVVFCSSCMRGEVPRSVELRQSTGHHYKVCAKEKSEHTNRTLVKNTNRTLVKNTNRMLVTSTDRTLAKTTQGGVVHTSRQRVKRKQVLDTRWQKRESKVKGGQVRKQRQQRKRRKQKLGTGRRLVRGKRVHSHPVSAPPAPAQERGVSSDVGNIGQDATKAAAAVDLKRRLSLDLKAIKSQAEARGATKLKVSSRKTESTKETSQSGSQRYGDSHGKSSKAKRPTKTAVIQLPRSSAAESNKPMKKADDSAKKDHRAAADGARERKETAKSMGKKGGRGGGVSPSISDPVKESNSSSKRGQQQGQQGSKKGRPRTTRTGRRKVRKPKPLTSSPPPPRRSKTHRSESVSSDKEDEDARSHSHFASGKPADNMRTRSESEKDKQRMRKGAKSGDGGSLSRGEKNRSSDDEQDGKGKDYASLLSTSSQTSDDIRERSGKGQKQLLQKRSKSADRGLLSGSAGKGRKGKQLFASTPGTPKRLKLDRHGAAADSENGKRSSKRRSKAHDMDDTVSLTVSEAGKTVSLTVTVGSPGAKHTGGGENAEPDSGMGARDGSPAPVEMDNDDRQGGDNLTGGEIAELHRGTGAKDASPGPIDIASADRQAGDGRTSGEIAAEWDKGTGAKDEVPVPIDIASANRQGGDVVANKNILSSALPIDVQQSTVSSGLSTPASLPNPLGSSSQTAAPFEDMQDYVQENIEIEGAQGTKYDAQGGGRGDVGSRQGAAAELRLSSSPTDANAMKRNRTPSQEEVLEVQDWKMARFFSSADAQSLSPSPAPKTPRKVPGGFGDASLESDNEGKEYGQFTLNTSSSPLDPSTPRSTKSVRPSSSNPQLSAVLGSDTETVSSHNQSSHTATTTSRKSGKSSPASFVVRVTVDRELLFASGPRKTVSEGATPRSGHGSTGGGKPGTHQMIIDAPGSVAKSESAVVVRTLSQTLSSLAVSGKLPRDEGTETNSEDRSADGASSSSQPALPTEQLTLAPQNRLYSASALGRVSRNVAKDELHGPNTSRSQDGTRQSYGTHPPNRDWDPQSPSATSGYASPQIGKQEGKRRVQISEKVFHSDGTVLPQKDMEEEEGPSEVQSSTNRAHFGAEKGVQDDENERQGYESDFEEQYASDFESEGTRTSHATRRVTPYPDALEMLEAELEDDEDQPVYPQSAFQHGSITPGRVTKRSRQRLQATLPASKSQPITPRQNLRPQNDWKNNSG</sequence>
<feature type="compositionally biased region" description="Basic residues" evidence="1">
    <location>
        <begin position="271"/>
        <end position="285"/>
    </location>
</feature>
<feature type="region of interest" description="Disordered" evidence="1">
    <location>
        <begin position="350"/>
        <end position="790"/>
    </location>
</feature>
<feature type="region of interest" description="Disordered" evidence="1">
    <location>
        <begin position="237"/>
        <end position="321"/>
    </location>
</feature>